<dbReference type="KEGG" id="bvq:FHE72_12195"/>
<protein>
    <submittedName>
        <fullName evidence="8">Zinc-binding dehydrogenase</fullName>
    </submittedName>
</protein>
<keyword evidence="6" id="KW-0007">Acetylation</keyword>
<dbReference type="Gene3D" id="3.40.50.720">
    <property type="entry name" value="NAD(P)-binding Rossmann-like Domain"/>
    <property type="match status" value="1"/>
</dbReference>
<dbReference type="InterPro" id="IPR013154">
    <property type="entry name" value="ADH-like_N"/>
</dbReference>
<feature type="domain" description="Enoyl reductase (ER)" evidence="7">
    <location>
        <begin position="10"/>
        <end position="322"/>
    </location>
</feature>
<dbReference type="RefSeq" id="WP_159362065.1">
    <property type="nucleotide sequence ID" value="NZ_CP047394.1"/>
</dbReference>
<evidence type="ECO:0000256" key="1">
    <source>
        <dbReference type="ARBA" id="ARBA00004496"/>
    </source>
</evidence>
<comment type="subcellular location">
    <subcellularLocation>
        <location evidence="1">Cytoplasm</location>
    </subcellularLocation>
</comment>
<evidence type="ECO:0000256" key="5">
    <source>
        <dbReference type="ARBA" id="ARBA00022884"/>
    </source>
</evidence>
<dbReference type="InterPro" id="IPR036291">
    <property type="entry name" value="NAD(P)-bd_dom_sf"/>
</dbReference>
<accession>A0A6I6UQS9</accession>
<dbReference type="InterPro" id="IPR011032">
    <property type="entry name" value="GroES-like_sf"/>
</dbReference>
<dbReference type="InterPro" id="IPR051603">
    <property type="entry name" value="Zinc-ADH_QOR/CCCR"/>
</dbReference>
<reference evidence="8 9" key="1">
    <citation type="submission" date="2019-06" db="EMBL/GenBank/DDBJ databases">
        <title>An operon consisting of a P-type ATPase gene and a transcriptional regular gene given the different cadmium resistance in Bacillus vietamensis 151-6 and Bacillus marisflavi 151-25.</title>
        <authorList>
            <person name="Yu X."/>
        </authorList>
    </citation>
    <scope>NUCLEOTIDE SEQUENCE [LARGE SCALE GENOMIC DNA]</scope>
    <source>
        <strain evidence="8 9">151-6</strain>
    </source>
</reference>
<dbReference type="SUPFAM" id="SSF51735">
    <property type="entry name" value="NAD(P)-binding Rossmann-fold domains"/>
    <property type="match status" value="1"/>
</dbReference>
<dbReference type="Pfam" id="PF00107">
    <property type="entry name" value="ADH_zinc_N"/>
    <property type="match status" value="1"/>
</dbReference>
<gene>
    <name evidence="8" type="ORF">FHE72_12195</name>
</gene>
<dbReference type="GO" id="GO:0003723">
    <property type="term" value="F:RNA binding"/>
    <property type="evidence" value="ECO:0007669"/>
    <property type="project" value="UniProtKB-KW"/>
</dbReference>
<dbReference type="EMBL" id="CP047394">
    <property type="protein sequence ID" value="QHE61691.1"/>
    <property type="molecule type" value="Genomic_DNA"/>
</dbReference>
<dbReference type="GO" id="GO:0008270">
    <property type="term" value="F:zinc ion binding"/>
    <property type="evidence" value="ECO:0007669"/>
    <property type="project" value="InterPro"/>
</dbReference>
<dbReference type="GO" id="GO:0016491">
    <property type="term" value="F:oxidoreductase activity"/>
    <property type="evidence" value="ECO:0007669"/>
    <property type="project" value="InterPro"/>
</dbReference>
<dbReference type="GO" id="GO:0005737">
    <property type="term" value="C:cytoplasm"/>
    <property type="evidence" value="ECO:0007669"/>
    <property type="project" value="UniProtKB-SubCell"/>
</dbReference>
<name>A0A6I6UQS9_9BACI</name>
<evidence type="ECO:0000256" key="2">
    <source>
        <dbReference type="ARBA" id="ARBA00011881"/>
    </source>
</evidence>
<keyword evidence="4" id="KW-0521">NADP</keyword>
<keyword evidence="5" id="KW-0694">RNA-binding</keyword>
<dbReference type="Pfam" id="PF08240">
    <property type="entry name" value="ADH_N"/>
    <property type="match status" value="1"/>
</dbReference>
<dbReference type="Proteomes" id="UP000465062">
    <property type="component" value="Chromosome"/>
</dbReference>
<dbReference type="Gene3D" id="3.90.180.10">
    <property type="entry name" value="Medium-chain alcohol dehydrogenases, catalytic domain"/>
    <property type="match status" value="1"/>
</dbReference>
<dbReference type="AlphaFoldDB" id="A0A6I6UQS9"/>
<organism evidence="8 9">
    <name type="scientific">Rossellomorea vietnamensis</name>
    <dbReference type="NCBI Taxonomy" id="218284"/>
    <lineage>
        <taxon>Bacteria</taxon>
        <taxon>Bacillati</taxon>
        <taxon>Bacillota</taxon>
        <taxon>Bacilli</taxon>
        <taxon>Bacillales</taxon>
        <taxon>Bacillaceae</taxon>
        <taxon>Rossellomorea</taxon>
    </lineage>
</organism>
<evidence type="ECO:0000313" key="9">
    <source>
        <dbReference type="Proteomes" id="UP000465062"/>
    </source>
</evidence>
<dbReference type="SMART" id="SM00829">
    <property type="entry name" value="PKS_ER"/>
    <property type="match status" value="1"/>
</dbReference>
<dbReference type="SUPFAM" id="SSF50129">
    <property type="entry name" value="GroES-like"/>
    <property type="match status" value="1"/>
</dbReference>
<dbReference type="PROSITE" id="PS01162">
    <property type="entry name" value="QOR_ZETA_CRYSTAL"/>
    <property type="match status" value="1"/>
</dbReference>
<evidence type="ECO:0000313" key="8">
    <source>
        <dbReference type="EMBL" id="QHE61691.1"/>
    </source>
</evidence>
<proteinExistence type="predicted"/>
<dbReference type="InterPro" id="IPR013149">
    <property type="entry name" value="ADH-like_C"/>
</dbReference>
<keyword evidence="3" id="KW-0963">Cytoplasm</keyword>
<evidence type="ECO:0000256" key="3">
    <source>
        <dbReference type="ARBA" id="ARBA00022490"/>
    </source>
</evidence>
<dbReference type="CDD" id="cd08241">
    <property type="entry name" value="QOR1"/>
    <property type="match status" value="1"/>
</dbReference>
<sequence length="324" mass="35212">MKAIQFREFGGPGVLKNVDIDMPSPRGREVLIKVHASAVNYADTARREGQYVVKTPLPYIPGAEVSGIVTEVGEDVTRIKKGDRVVAMMDSGGYAEYAMTDERSIIPLPYGLDFKEAAAIPVQGLSAYHILKTLGRLEQGETVLIHAAAGGVGLLAVQLAKRFGAGKVIATASTEEKLRLAEDMGADVLVNYTEEEWEKKVLDATSGKGVDLALEMAGGDVFYKTLKCLAHFGRMIIYGVASGEQSRFYPSSLMAKNQSVTGFFLPPLMRDTELTQKTLHEIFHYVANGELKVTVGHVFPLEEAAKVHSLMQGRQTVGKVILQP</sequence>
<dbReference type="InterPro" id="IPR002364">
    <property type="entry name" value="Quin_OxRdtase/zeta-crystal_CS"/>
</dbReference>
<evidence type="ECO:0000259" key="7">
    <source>
        <dbReference type="SMART" id="SM00829"/>
    </source>
</evidence>
<dbReference type="InterPro" id="IPR020843">
    <property type="entry name" value="ER"/>
</dbReference>
<dbReference type="PANTHER" id="PTHR44154">
    <property type="entry name" value="QUINONE OXIDOREDUCTASE"/>
    <property type="match status" value="1"/>
</dbReference>
<evidence type="ECO:0000256" key="6">
    <source>
        <dbReference type="ARBA" id="ARBA00022990"/>
    </source>
</evidence>
<evidence type="ECO:0000256" key="4">
    <source>
        <dbReference type="ARBA" id="ARBA00022857"/>
    </source>
</evidence>
<dbReference type="PANTHER" id="PTHR44154:SF1">
    <property type="entry name" value="QUINONE OXIDOREDUCTASE"/>
    <property type="match status" value="1"/>
</dbReference>
<comment type="subunit">
    <text evidence="2">Homotetramer.</text>
</comment>